<dbReference type="OrthoDB" id="177006at2157"/>
<proteinExistence type="predicted"/>
<dbReference type="Proteomes" id="UP000319894">
    <property type="component" value="Unassembled WGS sequence"/>
</dbReference>
<evidence type="ECO:0000313" key="2">
    <source>
        <dbReference type="EMBL" id="TSD15227.1"/>
    </source>
</evidence>
<comment type="caution">
    <text evidence="2">The sequence shown here is derived from an EMBL/GenBank/DDBJ whole genome shotgun (WGS) entry which is preliminary data.</text>
</comment>
<dbReference type="PANTHER" id="PTHR35283:SF3">
    <property type="entry name" value="T12C22.21 PROTEIN"/>
    <property type="match status" value="1"/>
</dbReference>
<evidence type="ECO:0000313" key="3">
    <source>
        <dbReference type="Proteomes" id="UP000319894"/>
    </source>
</evidence>
<keyword evidence="1" id="KW-0472">Membrane</keyword>
<keyword evidence="1" id="KW-1133">Transmembrane helix</keyword>
<dbReference type="RefSeq" id="WP_144261067.1">
    <property type="nucleotide sequence ID" value="NZ_QMDX01000002.1"/>
</dbReference>
<keyword evidence="1" id="KW-0812">Transmembrane</keyword>
<gene>
    <name evidence="2" type="ORF">DP107_05095</name>
</gene>
<dbReference type="Pfam" id="PF11255">
    <property type="entry name" value="DUF3054"/>
    <property type="match status" value="1"/>
</dbReference>
<accession>A0A554NCV7</accession>
<evidence type="ECO:0000256" key="1">
    <source>
        <dbReference type="SAM" id="Phobius"/>
    </source>
</evidence>
<name>A0A554NCV7_9EURY</name>
<feature type="transmembrane region" description="Helical" evidence="1">
    <location>
        <begin position="15"/>
        <end position="35"/>
    </location>
</feature>
<dbReference type="PANTHER" id="PTHR35283">
    <property type="entry name" value="T12C22.21 PROTEIN"/>
    <property type="match status" value="1"/>
</dbReference>
<protein>
    <submittedName>
        <fullName evidence="2">DUF3054 domain-containing protein</fullName>
    </submittedName>
</protein>
<feature type="transmembrane region" description="Helical" evidence="1">
    <location>
        <begin position="80"/>
        <end position="98"/>
    </location>
</feature>
<feature type="transmembrane region" description="Helical" evidence="1">
    <location>
        <begin position="110"/>
        <end position="130"/>
    </location>
</feature>
<dbReference type="InParanoid" id="A0A554NCV7"/>
<dbReference type="EMBL" id="QMDX01000002">
    <property type="protein sequence ID" value="TSD15227.1"/>
    <property type="molecule type" value="Genomic_DNA"/>
</dbReference>
<dbReference type="InterPro" id="IPR021414">
    <property type="entry name" value="DUF3054"/>
</dbReference>
<dbReference type="AlphaFoldDB" id="A0A554NCV7"/>
<organism evidence="2 3">
    <name type="scientific">Haloglomus irregulare</name>
    <dbReference type="NCBI Taxonomy" id="2234134"/>
    <lineage>
        <taxon>Archaea</taxon>
        <taxon>Methanobacteriati</taxon>
        <taxon>Methanobacteriota</taxon>
        <taxon>Stenosarchaea group</taxon>
        <taxon>Halobacteria</taxon>
        <taxon>Halobacteriales</taxon>
        <taxon>Natronomonadaceae</taxon>
        <taxon>Haloglomus</taxon>
    </lineage>
</organism>
<sequence length="137" mass="14137">MNAAGVVTSRVDRSATTAVLAVGDLALVLLFFALGELQHGGIAALPSLPSSAAPFLFGWVVASLVVGVYGAPWRESRFDAAVRTAGAWTGAVAIGQVLRDTPLLPGSADPAFVLVSLVGGLVLLLPWRLAALRYELV</sequence>
<reference evidence="2 3" key="1">
    <citation type="submission" date="2018-06" db="EMBL/GenBank/DDBJ databases">
        <title>Natronomonas sp. F16-60 a new haloarchaeon isolated from a solar saltern of Isla Cristina, Huelva, Spain.</title>
        <authorList>
            <person name="Duran-Viseras A."/>
            <person name="Sanchez-Porro C."/>
            <person name="Ventosa A."/>
        </authorList>
    </citation>
    <scope>NUCLEOTIDE SEQUENCE [LARGE SCALE GENOMIC DNA]</scope>
    <source>
        <strain evidence="2 3">F16-60</strain>
    </source>
</reference>
<feature type="transmembrane region" description="Helical" evidence="1">
    <location>
        <begin position="55"/>
        <end position="73"/>
    </location>
</feature>
<keyword evidence="3" id="KW-1185">Reference proteome</keyword>